<dbReference type="GO" id="GO:0003676">
    <property type="term" value="F:nucleic acid binding"/>
    <property type="evidence" value="ECO:0007669"/>
    <property type="project" value="InterPro"/>
</dbReference>
<dbReference type="Gene3D" id="3.30.420.10">
    <property type="entry name" value="Ribonuclease H-like superfamily/Ribonuclease H"/>
    <property type="match status" value="1"/>
</dbReference>
<dbReference type="InterPro" id="IPR036397">
    <property type="entry name" value="RNaseH_sf"/>
</dbReference>
<proteinExistence type="predicted"/>
<protein>
    <submittedName>
        <fullName evidence="1">Histone-lysine N-methyltransferase SETMAR</fullName>
    </submittedName>
</protein>
<comment type="caution">
    <text evidence="1">The sequence shown here is derived from an EMBL/GenBank/DDBJ whole genome shotgun (WGS) entry which is preliminary data.</text>
</comment>
<gene>
    <name evidence="1" type="ORF">PoB_003426100</name>
</gene>
<reference evidence="1 2" key="1">
    <citation type="journal article" date="2021" name="Elife">
        <title>Chloroplast acquisition without the gene transfer in kleptoplastic sea slugs, Plakobranchus ocellatus.</title>
        <authorList>
            <person name="Maeda T."/>
            <person name="Takahashi S."/>
            <person name="Yoshida T."/>
            <person name="Shimamura S."/>
            <person name="Takaki Y."/>
            <person name="Nagai Y."/>
            <person name="Toyoda A."/>
            <person name="Suzuki Y."/>
            <person name="Arimoto A."/>
            <person name="Ishii H."/>
            <person name="Satoh N."/>
            <person name="Nishiyama T."/>
            <person name="Hasebe M."/>
            <person name="Maruyama T."/>
            <person name="Minagawa J."/>
            <person name="Obokata J."/>
            <person name="Shigenobu S."/>
        </authorList>
    </citation>
    <scope>NUCLEOTIDE SEQUENCE [LARGE SCALE GENOMIC DNA]</scope>
</reference>
<sequence length="130" mass="14901">MDEKKGIFVMSDISMPGRPLTVCEDAGAAAIQQSLAEDRGNSCEKIDEDVLISKSSVQRIITDKHNKKQVFFTWAPHLLTPDQKDCRVIFSRQFIERFQREQNRFLDQIVTGDKNVDLLMGLETKRRSAE</sequence>
<dbReference type="InterPro" id="IPR052709">
    <property type="entry name" value="Transposase-MT_Hybrid"/>
</dbReference>
<keyword evidence="2" id="KW-1185">Reference proteome</keyword>
<organism evidence="1 2">
    <name type="scientific">Plakobranchus ocellatus</name>
    <dbReference type="NCBI Taxonomy" id="259542"/>
    <lineage>
        <taxon>Eukaryota</taxon>
        <taxon>Metazoa</taxon>
        <taxon>Spiralia</taxon>
        <taxon>Lophotrochozoa</taxon>
        <taxon>Mollusca</taxon>
        <taxon>Gastropoda</taxon>
        <taxon>Heterobranchia</taxon>
        <taxon>Euthyneura</taxon>
        <taxon>Panpulmonata</taxon>
        <taxon>Sacoglossa</taxon>
        <taxon>Placobranchoidea</taxon>
        <taxon>Plakobranchidae</taxon>
        <taxon>Plakobranchus</taxon>
    </lineage>
</organism>
<dbReference type="EMBL" id="BLXT01003909">
    <property type="protein sequence ID" value="GFO07756.1"/>
    <property type="molecule type" value="Genomic_DNA"/>
</dbReference>
<dbReference type="PANTHER" id="PTHR46060">
    <property type="entry name" value="MARINER MOS1 TRANSPOSASE-LIKE PROTEIN"/>
    <property type="match status" value="1"/>
</dbReference>
<dbReference type="Proteomes" id="UP000735302">
    <property type="component" value="Unassembled WGS sequence"/>
</dbReference>
<dbReference type="PANTHER" id="PTHR46060:SF1">
    <property type="entry name" value="MARINER MOS1 TRANSPOSASE-LIKE PROTEIN"/>
    <property type="match status" value="1"/>
</dbReference>
<name>A0AAV4AMF1_9GAST</name>
<evidence type="ECO:0000313" key="1">
    <source>
        <dbReference type="EMBL" id="GFO07756.1"/>
    </source>
</evidence>
<evidence type="ECO:0000313" key="2">
    <source>
        <dbReference type="Proteomes" id="UP000735302"/>
    </source>
</evidence>
<dbReference type="AlphaFoldDB" id="A0AAV4AMF1"/>
<accession>A0AAV4AMF1</accession>